<evidence type="ECO:0000313" key="2">
    <source>
        <dbReference type="Proteomes" id="UP001341840"/>
    </source>
</evidence>
<feature type="non-terminal residue" evidence="1">
    <location>
        <position position="1"/>
    </location>
</feature>
<gene>
    <name evidence="1" type="ORF">PIB30_103440</name>
</gene>
<comment type="caution">
    <text evidence="1">The sequence shown here is derived from an EMBL/GenBank/DDBJ whole genome shotgun (WGS) entry which is preliminary data.</text>
</comment>
<keyword evidence="2" id="KW-1185">Reference proteome</keyword>
<dbReference type="Proteomes" id="UP001341840">
    <property type="component" value="Unassembled WGS sequence"/>
</dbReference>
<proteinExistence type="predicted"/>
<name>A0ABU6Y0E6_9FABA</name>
<reference evidence="1 2" key="1">
    <citation type="journal article" date="2023" name="Plants (Basel)">
        <title>Bridging the Gap: Combining Genomics and Transcriptomics Approaches to Understand Stylosanthes scabra, an Orphan Legume from the Brazilian Caatinga.</title>
        <authorList>
            <person name="Ferreira-Neto J.R.C."/>
            <person name="da Silva M.D."/>
            <person name="Binneck E."/>
            <person name="de Melo N.F."/>
            <person name="da Silva R.H."/>
            <person name="de Melo A.L.T.M."/>
            <person name="Pandolfi V."/>
            <person name="Bustamante F.O."/>
            <person name="Brasileiro-Vidal A.C."/>
            <person name="Benko-Iseppon A.M."/>
        </authorList>
    </citation>
    <scope>NUCLEOTIDE SEQUENCE [LARGE SCALE GENOMIC DNA]</scope>
    <source>
        <tissue evidence="1">Leaves</tissue>
    </source>
</reference>
<accession>A0ABU6Y0E6</accession>
<evidence type="ECO:0000313" key="1">
    <source>
        <dbReference type="EMBL" id="MED6202248.1"/>
    </source>
</evidence>
<dbReference type="EMBL" id="JASCZI010214812">
    <property type="protein sequence ID" value="MED6202248.1"/>
    <property type="molecule type" value="Genomic_DNA"/>
</dbReference>
<protein>
    <submittedName>
        <fullName evidence="1">Uncharacterized protein</fullName>
    </submittedName>
</protein>
<sequence length="208" mass="23939">TTQQHDHDVAVVHFQVEKDPPTRIEKEMPFANIVQNITTQQHNDVLEDIQHGDAAIVEKNSIDTPFSKHWNQDDLGYNSEPERTLLRRRREARRRARQAALEQQLNMAAEHHDDNLNLENNQNRVTLGQYINPTADSCGSTIKRAVIQANNFELKPSLIQVFSSLLLRDKQTSKFGVERSLYSLLLLQGKSENREIKGCIPRLYDPYA</sequence>
<organism evidence="1 2">
    <name type="scientific">Stylosanthes scabra</name>
    <dbReference type="NCBI Taxonomy" id="79078"/>
    <lineage>
        <taxon>Eukaryota</taxon>
        <taxon>Viridiplantae</taxon>
        <taxon>Streptophyta</taxon>
        <taxon>Embryophyta</taxon>
        <taxon>Tracheophyta</taxon>
        <taxon>Spermatophyta</taxon>
        <taxon>Magnoliopsida</taxon>
        <taxon>eudicotyledons</taxon>
        <taxon>Gunneridae</taxon>
        <taxon>Pentapetalae</taxon>
        <taxon>rosids</taxon>
        <taxon>fabids</taxon>
        <taxon>Fabales</taxon>
        <taxon>Fabaceae</taxon>
        <taxon>Papilionoideae</taxon>
        <taxon>50 kb inversion clade</taxon>
        <taxon>dalbergioids sensu lato</taxon>
        <taxon>Dalbergieae</taxon>
        <taxon>Pterocarpus clade</taxon>
        <taxon>Stylosanthes</taxon>
    </lineage>
</organism>